<organism evidence="1 2">
    <name type="scientific">Dreissena polymorpha</name>
    <name type="common">Zebra mussel</name>
    <name type="synonym">Mytilus polymorpha</name>
    <dbReference type="NCBI Taxonomy" id="45954"/>
    <lineage>
        <taxon>Eukaryota</taxon>
        <taxon>Metazoa</taxon>
        <taxon>Spiralia</taxon>
        <taxon>Lophotrochozoa</taxon>
        <taxon>Mollusca</taxon>
        <taxon>Bivalvia</taxon>
        <taxon>Autobranchia</taxon>
        <taxon>Heteroconchia</taxon>
        <taxon>Euheterodonta</taxon>
        <taxon>Imparidentia</taxon>
        <taxon>Neoheterodontei</taxon>
        <taxon>Myida</taxon>
        <taxon>Dreissenoidea</taxon>
        <taxon>Dreissenidae</taxon>
        <taxon>Dreissena</taxon>
    </lineage>
</organism>
<comment type="caution">
    <text evidence="1">The sequence shown here is derived from an EMBL/GenBank/DDBJ whole genome shotgun (WGS) entry which is preliminary data.</text>
</comment>
<gene>
    <name evidence="1" type="ORF">DPMN_096201</name>
</gene>
<proteinExistence type="predicted"/>
<reference evidence="1" key="1">
    <citation type="journal article" date="2019" name="bioRxiv">
        <title>The Genome of the Zebra Mussel, Dreissena polymorpha: A Resource for Invasive Species Research.</title>
        <authorList>
            <person name="McCartney M.A."/>
            <person name="Auch B."/>
            <person name="Kono T."/>
            <person name="Mallez S."/>
            <person name="Zhang Y."/>
            <person name="Obille A."/>
            <person name="Becker A."/>
            <person name="Abrahante J.E."/>
            <person name="Garbe J."/>
            <person name="Badalamenti J.P."/>
            <person name="Herman A."/>
            <person name="Mangelson H."/>
            <person name="Liachko I."/>
            <person name="Sullivan S."/>
            <person name="Sone E.D."/>
            <person name="Koren S."/>
            <person name="Silverstein K.A.T."/>
            <person name="Beckman K.B."/>
            <person name="Gohl D.M."/>
        </authorList>
    </citation>
    <scope>NUCLEOTIDE SEQUENCE</scope>
    <source>
        <strain evidence="1">Duluth1</strain>
        <tissue evidence="1">Whole animal</tissue>
    </source>
</reference>
<accession>A0A9D4L9G0</accession>
<dbReference type="EMBL" id="JAIWYP010000003">
    <property type="protein sequence ID" value="KAH3853669.1"/>
    <property type="molecule type" value="Genomic_DNA"/>
</dbReference>
<evidence type="ECO:0000313" key="2">
    <source>
        <dbReference type="Proteomes" id="UP000828390"/>
    </source>
</evidence>
<dbReference type="Proteomes" id="UP000828390">
    <property type="component" value="Unassembled WGS sequence"/>
</dbReference>
<protein>
    <submittedName>
        <fullName evidence="1">Uncharacterized protein</fullName>
    </submittedName>
</protein>
<sequence length="139" mass="16030">MYRLAEKRAMRRRAWLGPERRQNHRTFINIMRMPPEMFDEILAQYADDVMPLPPTAADWMRIADGRNFPHTLLLLMLLMANILPANVHQDPCLRILTTRTLVDSDYKFACADIGGRGAASDAQLWHESDLKAAAEKRRP</sequence>
<name>A0A9D4L9G0_DREPO</name>
<dbReference type="AlphaFoldDB" id="A0A9D4L9G0"/>
<reference evidence="1" key="2">
    <citation type="submission" date="2020-11" db="EMBL/GenBank/DDBJ databases">
        <authorList>
            <person name="McCartney M.A."/>
            <person name="Auch B."/>
            <person name="Kono T."/>
            <person name="Mallez S."/>
            <person name="Becker A."/>
            <person name="Gohl D.M."/>
            <person name="Silverstein K.A.T."/>
            <person name="Koren S."/>
            <person name="Bechman K.B."/>
            <person name="Herman A."/>
            <person name="Abrahante J.E."/>
            <person name="Garbe J."/>
        </authorList>
    </citation>
    <scope>NUCLEOTIDE SEQUENCE</scope>
    <source>
        <strain evidence="1">Duluth1</strain>
        <tissue evidence="1">Whole animal</tissue>
    </source>
</reference>
<evidence type="ECO:0000313" key="1">
    <source>
        <dbReference type="EMBL" id="KAH3853669.1"/>
    </source>
</evidence>
<keyword evidence="2" id="KW-1185">Reference proteome</keyword>